<gene>
    <name evidence="1" type="ORF">BDZ94DRAFT_1312644</name>
</gene>
<dbReference type="Proteomes" id="UP000807353">
    <property type="component" value="Unassembled WGS sequence"/>
</dbReference>
<comment type="caution">
    <text evidence="1">The sequence shown here is derived from an EMBL/GenBank/DDBJ whole genome shotgun (WGS) entry which is preliminary data.</text>
</comment>
<dbReference type="EMBL" id="MU150322">
    <property type="protein sequence ID" value="KAF9459186.1"/>
    <property type="molecule type" value="Genomic_DNA"/>
</dbReference>
<organism evidence="1 2">
    <name type="scientific">Collybia nuda</name>
    <dbReference type="NCBI Taxonomy" id="64659"/>
    <lineage>
        <taxon>Eukaryota</taxon>
        <taxon>Fungi</taxon>
        <taxon>Dikarya</taxon>
        <taxon>Basidiomycota</taxon>
        <taxon>Agaricomycotina</taxon>
        <taxon>Agaricomycetes</taxon>
        <taxon>Agaricomycetidae</taxon>
        <taxon>Agaricales</taxon>
        <taxon>Tricholomatineae</taxon>
        <taxon>Clitocybaceae</taxon>
        <taxon>Collybia</taxon>
    </lineage>
</organism>
<sequence length="457" mass="51683">MSNIENDVPDLSSLPDRSERALRTRPAATVFVHMGFVYTENEEYAELVGVFTRELVRMQQGLIKLWESMNELDGHAITAWMLLNDGERLRHLNKEFEGSFMYVVGRQDARGLVPEITTSALSKQNGKAFLDFVEHCVKGNQGVAVNTAYYHHSVWWDEAFEGLSQSFLEGLDERAYEIMTIQRNTFITKYMLYAGISVLRDPEEGSAGTAVATDMMENNPHMARSVARSLAICDSRRGWEEIHVVWPVKIEAGLPYTLLLCRIPARSLAQPQTKLWKVAKELRGTIHDPFWFDPNVSDMLRNIPSASDGSITMAELGFPNSNHTRPYSSALQRQINLLTTDRDADYFLFDEMDRPIRFTIEDSLLKMNFRIARTEVLSVNNPKGVDTLAEHVIKIMAKKSGLSKAGIIAQFTKEYECDVAGRLAELEKTHIRNPEVTVLESLTQIITDFPTSNGTPV</sequence>
<evidence type="ECO:0000313" key="1">
    <source>
        <dbReference type="EMBL" id="KAF9459186.1"/>
    </source>
</evidence>
<protein>
    <submittedName>
        <fullName evidence="1">Uncharacterized protein</fullName>
    </submittedName>
</protein>
<dbReference type="OrthoDB" id="3188288at2759"/>
<proteinExistence type="predicted"/>
<keyword evidence="2" id="KW-1185">Reference proteome</keyword>
<accession>A0A9P6CB62</accession>
<reference evidence="1" key="1">
    <citation type="submission" date="2020-11" db="EMBL/GenBank/DDBJ databases">
        <authorList>
            <consortium name="DOE Joint Genome Institute"/>
            <person name="Ahrendt S."/>
            <person name="Riley R."/>
            <person name="Andreopoulos W."/>
            <person name="Labutti K."/>
            <person name="Pangilinan J."/>
            <person name="Ruiz-Duenas F.J."/>
            <person name="Barrasa J.M."/>
            <person name="Sanchez-Garcia M."/>
            <person name="Camarero S."/>
            <person name="Miyauchi S."/>
            <person name="Serrano A."/>
            <person name="Linde D."/>
            <person name="Babiker R."/>
            <person name="Drula E."/>
            <person name="Ayuso-Fernandez I."/>
            <person name="Pacheco R."/>
            <person name="Padilla G."/>
            <person name="Ferreira P."/>
            <person name="Barriuso J."/>
            <person name="Kellner H."/>
            <person name="Castanera R."/>
            <person name="Alfaro M."/>
            <person name="Ramirez L."/>
            <person name="Pisabarro A.G."/>
            <person name="Kuo A."/>
            <person name="Tritt A."/>
            <person name="Lipzen A."/>
            <person name="He G."/>
            <person name="Yan M."/>
            <person name="Ng V."/>
            <person name="Cullen D."/>
            <person name="Martin F."/>
            <person name="Rosso M.-N."/>
            <person name="Henrissat B."/>
            <person name="Hibbett D."/>
            <person name="Martinez A.T."/>
            <person name="Grigoriev I.V."/>
        </authorList>
    </citation>
    <scope>NUCLEOTIDE SEQUENCE</scope>
    <source>
        <strain evidence="1">CBS 247.69</strain>
    </source>
</reference>
<dbReference type="AlphaFoldDB" id="A0A9P6CB62"/>
<name>A0A9P6CB62_9AGAR</name>
<evidence type="ECO:0000313" key="2">
    <source>
        <dbReference type="Proteomes" id="UP000807353"/>
    </source>
</evidence>